<dbReference type="EMBL" id="CASHTH010001669">
    <property type="protein sequence ID" value="CAI8017913.1"/>
    <property type="molecule type" value="Genomic_DNA"/>
</dbReference>
<feature type="region of interest" description="Disordered" evidence="1">
    <location>
        <begin position="63"/>
        <end position="85"/>
    </location>
</feature>
<keyword evidence="3" id="KW-1185">Reference proteome</keyword>
<evidence type="ECO:0000256" key="1">
    <source>
        <dbReference type="SAM" id="MobiDB-lite"/>
    </source>
</evidence>
<organism evidence="2 3">
    <name type="scientific">Geodia barretti</name>
    <name type="common">Barrett's horny sponge</name>
    <dbReference type="NCBI Taxonomy" id="519541"/>
    <lineage>
        <taxon>Eukaryota</taxon>
        <taxon>Metazoa</taxon>
        <taxon>Porifera</taxon>
        <taxon>Demospongiae</taxon>
        <taxon>Heteroscleromorpha</taxon>
        <taxon>Tetractinellida</taxon>
        <taxon>Astrophorina</taxon>
        <taxon>Geodiidae</taxon>
        <taxon>Geodia</taxon>
    </lineage>
</organism>
<protein>
    <submittedName>
        <fullName evidence="2">Uncharacterized protein</fullName>
    </submittedName>
</protein>
<reference evidence="2" key="1">
    <citation type="submission" date="2023-03" db="EMBL/GenBank/DDBJ databases">
        <authorList>
            <person name="Steffen K."/>
            <person name="Cardenas P."/>
        </authorList>
    </citation>
    <scope>NUCLEOTIDE SEQUENCE</scope>
</reference>
<comment type="caution">
    <text evidence="2">The sequence shown here is derived from an EMBL/GenBank/DDBJ whole genome shotgun (WGS) entry which is preliminary data.</text>
</comment>
<evidence type="ECO:0000313" key="3">
    <source>
        <dbReference type="Proteomes" id="UP001174909"/>
    </source>
</evidence>
<sequence>MDSSAEDSVLHRRETDRESCLRLEFSIYIICPAVESPHNREARLFQGRLRDRERATQRYCFWSKRQTDRTPGRRKSSRQRGLSFQ</sequence>
<gene>
    <name evidence="2" type="ORF">GBAR_LOCUS10807</name>
</gene>
<dbReference type="Proteomes" id="UP001174909">
    <property type="component" value="Unassembled WGS sequence"/>
</dbReference>
<evidence type="ECO:0000313" key="2">
    <source>
        <dbReference type="EMBL" id="CAI8017913.1"/>
    </source>
</evidence>
<name>A0AA35RW02_GEOBA</name>
<proteinExistence type="predicted"/>
<accession>A0AA35RW02</accession>
<feature type="non-terminal residue" evidence="2">
    <location>
        <position position="1"/>
    </location>
</feature>
<dbReference type="AlphaFoldDB" id="A0AA35RW02"/>